<dbReference type="NCBIfam" id="TIGR01509">
    <property type="entry name" value="HAD-SF-IA-v3"/>
    <property type="match status" value="1"/>
</dbReference>
<keyword evidence="1" id="KW-0378">Hydrolase</keyword>
<evidence type="ECO:0000313" key="2">
    <source>
        <dbReference type="Proteomes" id="UP000622405"/>
    </source>
</evidence>
<dbReference type="SFLD" id="SFLDS00003">
    <property type="entry name" value="Haloacid_Dehalogenase"/>
    <property type="match status" value="1"/>
</dbReference>
<dbReference type="CDD" id="cd07505">
    <property type="entry name" value="HAD_BPGM-like"/>
    <property type="match status" value="1"/>
</dbReference>
<dbReference type="Pfam" id="PF13419">
    <property type="entry name" value="HAD_2"/>
    <property type="match status" value="1"/>
</dbReference>
<dbReference type="RefSeq" id="WP_186893267.1">
    <property type="nucleotide sequence ID" value="NZ_WJBE01000002.1"/>
</dbReference>
<accession>A0ABR6YU41</accession>
<keyword evidence="2" id="KW-1185">Reference proteome</keyword>
<sequence>MNQAITNVEGMIFDLDGTLIDSMPAWENIGSDFLKKHGIAPPNDLNETIKTMSFAESARYFIEFYGVAMTEEQVGDEINGMIRENYARHIALKPFVKEALDQYLKQGIKMGILTATHKTLTELVLRRFGLQNHFEFILTSGMTGLPKSQPEIYHQAVAQLELPAQQIAIFEDALYCIRAARESGCHIIGVFDEASKNDWDTIKNSSDWAIMSFKELLK</sequence>
<dbReference type="Gene3D" id="1.10.150.240">
    <property type="entry name" value="Putative phosphatase, domain 2"/>
    <property type="match status" value="1"/>
</dbReference>
<dbReference type="InterPro" id="IPR023198">
    <property type="entry name" value="PGP-like_dom2"/>
</dbReference>
<comment type="caution">
    <text evidence="1">The sequence shown here is derived from an EMBL/GenBank/DDBJ whole genome shotgun (WGS) entry which is preliminary data.</text>
</comment>
<reference evidence="1 2" key="1">
    <citation type="journal article" date="2020" name="mSystems">
        <title>Defining Genomic and Predicted Metabolic Features of the Acetobacterium Genus.</title>
        <authorList>
            <person name="Ross D.E."/>
            <person name="Marshall C.W."/>
            <person name="Gulliver D."/>
            <person name="May H.D."/>
            <person name="Norman R.S."/>
        </authorList>
    </citation>
    <scope>NUCLEOTIDE SEQUENCE [LARGE SCALE GENOMIC DNA]</scope>
    <source>
        <strain evidence="1 2">DSM 4132</strain>
    </source>
</reference>
<dbReference type="PANTHER" id="PTHR18901:SF38">
    <property type="entry name" value="PSEUDOURIDINE-5'-PHOSPHATASE"/>
    <property type="match status" value="1"/>
</dbReference>
<dbReference type="SUPFAM" id="SSF56784">
    <property type="entry name" value="HAD-like"/>
    <property type="match status" value="1"/>
</dbReference>
<name>A0ABR6YU41_9FIRM</name>
<dbReference type="InterPro" id="IPR023214">
    <property type="entry name" value="HAD_sf"/>
</dbReference>
<dbReference type="InterPro" id="IPR041492">
    <property type="entry name" value="HAD_2"/>
</dbReference>
<dbReference type="SFLD" id="SFLDG01129">
    <property type="entry name" value="C1.5:_HAD__Beta-PGM__Phosphata"/>
    <property type="match status" value="1"/>
</dbReference>
<gene>
    <name evidence="1" type="ORF">GH811_03315</name>
</gene>
<protein>
    <submittedName>
        <fullName evidence="1">HAD-IA family hydrolase</fullName>
    </submittedName>
</protein>
<dbReference type="GO" id="GO:0016787">
    <property type="term" value="F:hydrolase activity"/>
    <property type="evidence" value="ECO:0007669"/>
    <property type="project" value="UniProtKB-KW"/>
</dbReference>
<dbReference type="InterPro" id="IPR006439">
    <property type="entry name" value="HAD-SF_hydro_IA"/>
</dbReference>
<dbReference type="Gene3D" id="3.40.50.1000">
    <property type="entry name" value="HAD superfamily/HAD-like"/>
    <property type="match status" value="1"/>
</dbReference>
<dbReference type="EMBL" id="WJBE01000002">
    <property type="protein sequence ID" value="MBC3898641.1"/>
    <property type="molecule type" value="Genomic_DNA"/>
</dbReference>
<dbReference type="PRINTS" id="PR00413">
    <property type="entry name" value="HADHALOGNASE"/>
</dbReference>
<dbReference type="InterPro" id="IPR036412">
    <property type="entry name" value="HAD-like_sf"/>
</dbReference>
<dbReference type="Proteomes" id="UP000622405">
    <property type="component" value="Unassembled WGS sequence"/>
</dbReference>
<evidence type="ECO:0000313" key="1">
    <source>
        <dbReference type="EMBL" id="MBC3898641.1"/>
    </source>
</evidence>
<organism evidence="1 2">
    <name type="scientific">Acetobacterium malicum</name>
    <dbReference type="NCBI Taxonomy" id="52692"/>
    <lineage>
        <taxon>Bacteria</taxon>
        <taxon>Bacillati</taxon>
        <taxon>Bacillota</taxon>
        <taxon>Clostridia</taxon>
        <taxon>Eubacteriales</taxon>
        <taxon>Eubacteriaceae</taxon>
        <taxon>Acetobacterium</taxon>
    </lineage>
</organism>
<dbReference type="PANTHER" id="PTHR18901">
    <property type="entry name" value="2-DEOXYGLUCOSE-6-PHOSPHATE PHOSPHATASE 2"/>
    <property type="match status" value="1"/>
</dbReference>
<proteinExistence type="predicted"/>